<evidence type="ECO:0000256" key="11">
    <source>
        <dbReference type="ARBA" id="ARBA00022989"/>
    </source>
</evidence>
<dbReference type="InterPro" id="IPR011006">
    <property type="entry name" value="CheY-like_superfamily"/>
</dbReference>
<name>A0A5C1AN03_9BACT</name>
<dbReference type="InterPro" id="IPR036890">
    <property type="entry name" value="HATPase_C_sf"/>
</dbReference>
<dbReference type="InterPro" id="IPR001789">
    <property type="entry name" value="Sig_transdc_resp-reg_receiver"/>
</dbReference>
<dbReference type="Pfam" id="PF00512">
    <property type="entry name" value="HisKA"/>
    <property type="match status" value="1"/>
</dbReference>
<dbReference type="SUPFAM" id="SSF55781">
    <property type="entry name" value="GAF domain-like"/>
    <property type="match status" value="1"/>
</dbReference>
<evidence type="ECO:0000256" key="15">
    <source>
        <dbReference type="ARBA" id="ARBA00068150"/>
    </source>
</evidence>
<dbReference type="Gene3D" id="1.10.287.130">
    <property type="match status" value="1"/>
</dbReference>
<evidence type="ECO:0000259" key="20">
    <source>
        <dbReference type="PROSITE" id="PS50110"/>
    </source>
</evidence>
<dbReference type="SUPFAM" id="SSF47226">
    <property type="entry name" value="Histidine-containing phosphotransfer domain, HPT domain"/>
    <property type="match status" value="1"/>
</dbReference>
<dbReference type="RefSeq" id="WP_149115055.1">
    <property type="nucleotide sequence ID" value="NZ_CP042425.1"/>
</dbReference>
<reference evidence="24" key="1">
    <citation type="submission" date="2019-08" db="EMBL/GenBank/DDBJ databases">
        <title>Limnoglobus roseus gen. nov., sp. nov., a novel freshwater planctomycete with a giant genome from the family Gemmataceae.</title>
        <authorList>
            <person name="Kulichevskaya I.S."/>
            <person name="Naumoff D.G."/>
            <person name="Miroshnikov K."/>
            <person name="Ivanova A."/>
            <person name="Philippov D.A."/>
            <person name="Hakobyan A."/>
            <person name="Rijpstra I.C."/>
            <person name="Sinninghe Damste J.S."/>
            <person name="Liesack W."/>
            <person name="Dedysh S.N."/>
        </authorList>
    </citation>
    <scope>NUCLEOTIDE SEQUENCE [LARGE SCALE GENOMIC DNA]</scope>
    <source>
        <strain evidence="24">PX52</strain>
    </source>
</reference>
<keyword evidence="11 18" id="KW-1133">Transmembrane helix</keyword>
<dbReference type="GO" id="GO:0005886">
    <property type="term" value="C:plasma membrane"/>
    <property type="evidence" value="ECO:0007669"/>
    <property type="project" value="UniProtKB-SubCell"/>
</dbReference>
<dbReference type="Gene3D" id="3.40.50.2300">
    <property type="match status" value="2"/>
</dbReference>
<dbReference type="SMART" id="SM00073">
    <property type="entry name" value="HPT"/>
    <property type="match status" value="1"/>
</dbReference>
<evidence type="ECO:0000259" key="21">
    <source>
        <dbReference type="PROSITE" id="PS50113"/>
    </source>
</evidence>
<evidence type="ECO:0000256" key="17">
    <source>
        <dbReference type="PROSITE-ProRule" id="PRU00169"/>
    </source>
</evidence>
<feature type="transmembrane region" description="Helical" evidence="18">
    <location>
        <begin position="81"/>
        <end position="102"/>
    </location>
</feature>
<feature type="transmembrane region" description="Helical" evidence="18">
    <location>
        <begin position="234"/>
        <end position="252"/>
    </location>
</feature>
<dbReference type="PROSITE" id="PS50894">
    <property type="entry name" value="HPT"/>
    <property type="match status" value="1"/>
</dbReference>
<dbReference type="InterPro" id="IPR036641">
    <property type="entry name" value="HPT_dom_sf"/>
</dbReference>
<dbReference type="PANTHER" id="PTHR45339:SF1">
    <property type="entry name" value="HYBRID SIGNAL TRANSDUCTION HISTIDINE KINASE J"/>
    <property type="match status" value="1"/>
</dbReference>
<comment type="subcellular location">
    <subcellularLocation>
        <location evidence="2">Cell membrane</location>
        <topology evidence="2">Multi-pass membrane protein</topology>
    </subcellularLocation>
</comment>
<dbReference type="GO" id="GO:0000155">
    <property type="term" value="F:phosphorelay sensor kinase activity"/>
    <property type="evidence" value="ECO:0007669"/>
    <property type="project" value="InterPro"/>
</dbReference>
<dbReference type="InterPro" id="IPR013656">
    <property type="entry name" value="PAS_4"/>
</dbReference>
<dbReference type="Proteomes" id="UP000324974">
    <property type="component" value="Chromosome"/>
</dbReference>
<dbReference type="EMBL" id="CP042425">
    <property type="protein sequence ID" value="QEL20799.1"/>
    <property type="molecule type" value="Genomic_DNA"/>
</dbReference>
<dbReference type="PROSITE" id="PS50109">
    <property type="entry name" value="HIS_KIN"/>
    <property type="match status" value="1"/>
</dbReference>
<dbReference type="SMART" id="SM00448">
    <property type="entry name" value="REC"/>
    <property type="match status" value="2"/>
</dbReference>
<evidence type="ECO:0000256" key="13">
    <source>
        <dbReference type="ARBA" id="ARBA00023136"/>
    </source>
</evidence>
<dbReference type="FunFam" id="3.30.565.10:FF:000010">
    <property type="entry name" value="Sensor histidine kinase RcsC"/>
    <property type="match status" value="1"/>
</dbReference>
<dbReference type="SUPFAM" id="SSF52172">
    <property type="entry name" value="CheY-like"/>
    <property type="match status" value="2"/>
</dbReference>
<dbReference type="SUPFAM" id="SSF47384">
    <property type="entry name" value="Homodimeric domain of signal transducing histidine kinase"/>
    <property type="match status" value="1"/>
</dbReference>
<dbReference type="CDD" id="cd00082">
    <property type="entry name" value="HisKA"/>
    <property type="match status" value="1"/>
</dbReference>
<feature type="transmembrane region" description="Helical" evidence="18">
    <location>
        <begin position="162"/>
        <end position="180"/>
    </location>
</feature>
<dbReference type="InterPro" id="IPR003594">
    <property type="entry name" value="HATPase_dom"/>
</dbReference>
<dbReference type="Gene3D" id="3.30.450.20">
    <property type="entry name" value="PAS domain"/>
    <property type="match status" value="1"/>
</dbReference>
<evidence type="ECO:0000256" key="9">
    <source>
        <dbReference type="ARBA" id="ARBA00022777"/>
    </source>
</evidence>
<feature type="domain" description="Histidine kinase" evidence="19">
    <location>
        <begin position="616"/>
        <end position="848"/>
    </location>
</feature>
<dbReference type="Gene3D" id="3.30.450.40">
    <property type="match status" value="1"/>
</dbReference>
<dbReference type="Pfam" id="PF08448">
    <property type="entry name" value="PAS_4"/>
    <property type="match status" value="1"/>
</dbReference>
<keyword evidence="24" id="KW-1185">Reference proteome</keyword>
<evidence type="ECO:0000259" key="19">
    <source>
        <dbReference type="PROSITE" id="PS50109"/>
    </source>
</evidence>
<feature type="transmembrane region" description="Helical" evidence="18">
    <location>
        <begin position="20"/>
        <end position="37"/>
    </location>
</feature>
<evidence type="ECO:0000256" key="3">
    <source>
        <dbReference type="ARBA" id="ARBA00012438"/>
    </source>
</evidence>
<evidence type="ECO:0000256" key="14">
    <source>
        <dbReference type="ARBA" id="ARBA00064003"/>
    </source>
</evidence>
<keyword evidence="6" id="KW-0808">Transferase</keyword>
<evidence type="ECO:0000256" key="7">
    <source>
        <dbReference type="ARBA" id="ARBA00022692"/>
    </source>
</evidence>
<dbReference type="CDD" id="cd17546">
    <property type="entry name" value="REC_hyHK_CKI1_RcsC-like"/>
    <property type="match status" value="2"/>
</dbReference>
<feature type="transmembrane region" description="Helical" evidence="18">
    <location>
        <begin position="130"/>
        <end position="150"/>
    </location>
</feature>
<dbReference type="KEGG" id="lrs:PX52LOC_07918"/>
<evidence type="ECO:0000256" key="2">
    <source>
        <dbReference type="ARBA" id="ARBA00004651"/>
    </source>
</evidence>
<evidence type="ECO:0000313" key="24">
    <source>
        <dbReference type="Proteomes" id="UP000324974"/>
    </source>
</evidence>
<feature type="domain" description="Response regulatory" evidence="20">
    <location>
        <begin position="866"/>
        <end position="987"/>
    </location>
</feature>
<dbReference type="CDD" id="cd00088">
    <property type="entry name" value="HPT"/>
    <property type="match status" value="1"/>
</dbReference>
<feature type="domain" description="Response regulatory" evidence="20">
    <location>
        <begin position="1012"/>
        <end position="1130"/>
    </location>
</feature>
<dbReference type="AlphaFoldDB" id="A0A5C1AN03"/>
<dbReference type="InterPro" id="IPR008207">
    <property type="entry name" value="Sig_transdc_His_kin_Hpt_dom"/>
</dbReference>
<dbReference type="InterPro" id="IPR003661">
    <property type="entry name" value="HisK_dim/P_dom"/>
</dbReference>
<feature type="transmembrane region" description="Helical" evidence="18">
    <location>
        <begin position="49"/>
        <end position="69"/>
    </location>
</feature>
<dbReference type="InterPro" id="IPR005467">
    <property type="entry name" value="His_kinase_dom"/>
</dbReference>
<dbReference type="CDD" id="cd16922">
    <property type="entry name" value="HATPase_EvgS-ArcB-TorS-like"/>
    <property type="match status" value="1"/>
</dbReference>
<evidence type="ECO:0000313" key="23">
    <source>
        <dbReference type="EMBL" id="QEL20799.1"/>
    </source>
</evidence>
<evidence type="ECO:0000259" key="22">
    <source>
        <dbReference type="PROSITE" id="PS50894"/>
    </source>
</evidence>
<gene>
    <name evidence="23" type="ORF">PX52LOC_07918</name>
</gene>
<feature type="domain" description="PAC" evidence="21">
    <location>
        <begin position="546"/>
        <end position="598"/>
    </location>
</feature>
<keyword evidence="8" id="KW-0547">Nucleotide-binding</keyword>
<keyword evidence="9 23" id="KW-0418">Kinase</keyword>
<organism evidence="23 24">
    <name type="scientific">Limnoglobus roseus</name>
    <dbReference type="NCBI Taxonomy" id="2598579"/>
    <lineage>
        <taxon>Bacteria</taxon>
        <taxon>Pseudomonadati</taxon>
        <taxon>Planctomycetota</taxon>
        <taxon>Planctomycetia</taxon>
        <taxon>Gemmatales</taxon>
        <taxon>Gemmataceae</taxon>
        <taxon>Limnoglobus</taxon>
    </lineage>
</organism>
<keyword evidence="12" id="KW-0902">Two-component regulatory system</keyword>
<feature type="modified residue" description="Phosphohistidine" evidence="16">
    <location>
        <position position="1206"/>
    </location>
</feature>
<dbReference type="InterPro" id="IPR004358">
    <property type="entry name" value="Sig_transdc_His_kin-like_C"/>
</dbReference>
<dbReference type="NCBIfam" id="TIGR00229">
    <property type="entry name" value="sensory_box"/>
    <property type="match status" value="1"/>
</dbReference>
<evidence type="ECO:0000256" key="12">
    <source>
        <dbReference type="ARBA" id="ARBA00023012"/>
    </source>
</evidence>
<dbReference type="SUPFAM" id="SSF55785">
    <property type="entry name" value="PYP-like sensor domain (PAS domain)"/>
    <property type="match status" value="1"/>
</dbReference>
<accession>A0A5C1AN03</accession>
<dbReference type="InterPro" id="IPR000014">
    <property type="entry name" value="PAS"/>
</dbReference>
<dbReference type="PROSITE" id="PS50110">
    <property type="entry name" value="RESPONSE_REGULATORY"/>
    <property type="match status" value="2"/>
</dbReference>
<feature type="modified residue" description="4-aspartylphosphate" evidence="17">
    <location>
        <position position="1061"/>
    </location>
</feature>
<keyword evidence="10" id="KW-0067">ATP-binding</keyword>
<evidence type="ECO:0000256" key="18">
    <source>
        <dbReference type="SAM" id="Phobius"/>
    </source>
</evidence>
<evidence type="ECO:0000256" key="10">
    <source>
        <dbReference type="ARBA" id="ARBA00022840"/>
    </source>
</evidence>
<keyword evidence="7 18" id="KW-0812">Transmembrane</keyword>
<dbReference type="PROSITE" id="PS50113">
    <property type="entry name" value="PAC"/>
    <property type="match status" value="1"/>
</dbReference>
<sequence>MITPSHPRFLAGFRRSSQAAAAGAVLIACLVLAGWAFDIGTLRSTFPGLTAMNPGGTAVAFLLSGVALYARTNRARGARRLGVVCAAGVLLIALLRLGGYLIGWDGGPDQLLFRAALDREALRTGHANRMSPNTAVAFLLVAVALLLLDVRTRRGLRPAQALALAVAFLALLSLLGYAYSEQTLTGVAGFKPMSLNSALGLALLSGGLLCARPDQGIMAAITSVGAGGVMGRRLLPAAVLIPAAIGWVWWLAQRAEVVDHQALGLPLFVLGNIAFFTALVWWSAVSLDRMDRARWRAERLLTTQNTATGVLADQPRPADAIPKILQAVCESIGWEVGGMWRVDPRDNLLRISHLWTPAAHGGEFAATCRGLTLPPGVGLPGRVWADGKPAWIRDIAEDSNFPRAHAAAQEGLHAAFAFPITVGGETLGVMEFLTRDVQPPDGDLLRMLAAVGSQIGQFLKRNQAEEEATGERHLLRSLLDNIPDSVYFKDDRSRFICVSKALAERLGLADAADAVGKGDADFFSEEHARPAIEDEREVMKFGRPLVGKEEKETWAGRPDRWVLTTKMPLRDPDGRVIGTFGISRDITERKEVECAVLLAKEAALAANRAKSEFLANMSHEIRTPLNGIIGMTELALDTELTTEQREYLGLVKTSADHLMTVIGDILDFSKIEAGKLDLEAIDFDLRDVLDDTVATLATRAHKKGLELADHVSPDVPSDVVGDPHRLRQVVVNLIGNAIKFTERGEVVLDVSVAPEAQPTGGGGDELPTAEVSLHFSVRDTGDGIAPEQQRKLFQAFSQADASTTRKYGGTGLGLAISSRLVEMMGGRIWLESEVGEGSTFHFTARFRLAQNPVARSAEVPEVRGLHALVVDDNATNRRILHEMLIAWGMKPTVVDGGVTALAALDHARKAGEPFALVLLDAMMPEMDGFTLAERIKQDPGLVEATLMMLSSGDQRDDAARCRELGVAAYLTKPIRKSVLFDSIVTSLARRVTAGRPVAGGRPAPHKAARSLRILLAEDNLVNQRLAVAVLEKRGHRVVLADNGREALAALERESFDAVLMDVQMPEMDGFEATAAIRVQDATAGTHTPVIAMTAHAMKGDRERCLAAGMDGYVSKPIRPDELFAVLDGLVPAGAAPSAVAPNVPPPSPSPSRSVLDVKAALEQLSGDAELLKELAGICLGECPKLIDAIREAVVQKDGPKLRLSAHTLKGSVANFGAAEVVACAWELEQIGRDQAWAGTAAILANLDAAIGALQSALAELCDGAE</sequence>
<protein>
    <recommendedName>
        <fullName evidence="15">Sensory/regulatory protein RpfC</fullName>
        <ecNumber evidence="3">2.7.13.3</ecNumber>
    </recommendedName>
</protein>
<feature type="modified residue" description="4-aspartylphosphate" evidence="17">
    <location>
        <position position="920"/>
    </location>
</feature>
<evidence type="ECO:0000256" key="8">
    <source>
        <dbReference type="ARBA" id="ARBA00022741"/>
    </source>
</evidence>
<comment type="subunit">
    <text evidence="14">At low DSF concentrations, interacts with RpfF.</text>
</comment>
<evidence type="ECO:0000256" key="4">
    <source>
        <dbReference type="ARBA" id="ARBA00022475"/>
    </source>
</evidence>
<dbReference type="SMART" id="SM00388">
    <property type="entry name" value="HisKA"/>
    <property type="match status" value="1"/>
</dbReference>
<dbReference type="PANTHER" id="PTHR45339">
    <property type="entry name" value="HYBRID SIGNAL TRANSDUCTION HISTIDINE KINASE J"/>
    <property type="match status" value="1"/>
</dbReference>
<dbReference type="GO" id="GO:0005524">
    <property type="term" value="F:ATP binding"/>
    <property type="evidence" value="ECO:0007669"/>
    <property type="project" value="UniProtKB-KW"/>
</dbReference>
<evidence type="ECO:0000256" key="5">
    <source>
        <dbReference type="ARBA" id="ARBA00022553"/>
    </source>
</evidence>
<evidence type="ECO:0000256" key="16">
    <source>
        <dbReference type="PROSITE-ProRule" id="PRU00110"/>
    </source>
</evidence>
<evidence type="ECO:0000256" key="6">
    <source>
        <dbReference type="ARBA" id="ARBA00022679"/>
    </source>
</evidence>
<keyword evidence="5 17" id="KW-0597">Phosphoprotein</keyword>
<comment type="catalytic activity">
    <reaction evidence="1">
        <text>ATP + protein L-histidine = ADP + protein N-phospho-L-histidine.</text>
        <dbReference type="EC" id="2.7.13.3"/>
    </reaction>
</comment>
<dbReference type="FunFam" id="1.10.287.130:FF:000002">
    <property type="entry name" value="Two-component osmosensing histidine kinase"/>
    <property type="match status" value="1"/>
</dbReference>
<keyword evidence="4" id="KW-1003">Cell membrane</keyword>
<dbReference type="InterPro" id="IPR029016">
    <property type="entry name" value="GAF-like_dom_sf"/>
</dbReference>
<dbReference type="OrthoDB" id="9762493at2"/>
<dbReference type="InterPro" id="IPR036097">
    <property type="entry name" value="HisK_dim/P_sf"/>
</dbReference>
<dbReference type="SMART" id="SM00065">
    <property type="entry name" value="GAF"/>
    <property type="match status" value="1"/>
</dbReference>
<dbReference type="Gene3D" id="1.20.120.160">
    <property type="entry name" value="HPT domain"/>
    <property type="match status" value="1"/>
</dbReference>
<dbReference type="Pfam" id="PF00072">
    <property type="entry name" value="Response_reg"/>
    <property type="match status" value="2"/>
</dbReference>
<dbReference type="Pfam" id="PF01627">
    <property type="entry name" value="Hpt"/>
    <property type="match status" value="1"/>
</dbReference>
<dbReference type="SMART" id="SM00387">
    <property type="entry name" value="HATPase_c"/>
    <property type="match status" value="1"/>
</dbReference>
<dbReference type="InterPro" id="IPR003018">
    <property type="entry name" value="GAF"/>
</dbReference>
<proteinExistence type="predicted"/>
<evidence type="ECO:0000256" key="1">
    <source>
        <dbReference type="ARBA" id="ARBA00000085"/>
    </source>
</evidence>
<dbReference type="EC" id="2.7.13.3" evidence="3"/>
<feature type="domain" description="HPt" evidence="22">
    <location>
        <begin position="1167"/>
        <end position="1260"/>
    </location>
</feature>
<dbReference type="Gene3D" id="3.30.565.10">
    <property type="entry name" value="Histidine kinase-like ATPase, C-terminal domain"/>
    <property type="match status" value="1"/>
</dbReference>
<keyword evidence="13 18" id="KW-0472">Membrane</keyword>
<dbReference type="Pfam" id="PF02518">
    <property type="entry name" value="HATPase_c"/>
    <property type="match status" value="1"/>
</dbReference>
<dbReference type="SUPFAM" id="SSF55874">
    <property type="entry name" value="ATPase domain of HSP90 chaperone/DNA topoisomerase II/histidine kinase"/>
    <property type="match status" value="1"/>
</dbReference>
<feature type="transmembrane region" description="Helical" evidence="18">
    <location>
        <begin position="264"/>
        <end position="287"/>
    </location>
</feature>
<dbReference type="PRINTS" id="PR00344">
    <property type="entry name" value="BCTRLSENSOR"/>
</dbReference>
<dbReference type="InterPro" id="IPR035965">
    <property type="entry name" value="PAS-like_dom_sf"/>
</dbReference>
<dbReference type="InterPro" id="IPR000700">
    <property type="entry name" value="PAS-assoc_C"/>
</dbReference>
<dbReference type="Pfam" id="PF13185">
    <property type="entry name" value="GAF_2"/>
    <property type="match status" value="1"/>
</dbReference>